<evidence type="ECO:0000313" key="7">
    <source>
        <dbReference type="EMBL" id="EKC42628.1"/>
    </source>
</evidence>
<dbReference type="HOGENOM" id="CLU_320609_0_0_1"/>
<protein>
    <submittedName>
        <fullName evidence="7">Sushi, von Willebrand factor type A, EGF and pentraxin domain-containing protein 1</fullName>
    </submittedName>
</protein>
<dbReference type="InterPro" id="IPR032471">
    <property type="entry name" value="AGRL2-4_GAIN_subdom_A"/>
</dbReference>
<dbReference type="Pfam" id="PF16489">
    <property type="entry name" value="GAIN"/>
    <property type="match status" value="1"/>
</dbReference>
<dbReference type="InterPro" id="IPR013320">
    <property type="entry name" value="ConA-like_dom_sf"/>
</dbReference>
<dbReference type="Pfam" id="PF00354">
    <property type="entry name" value="Pentaxin"/>
    <property type="match status" value="1"/>
</dbReference>
<keyword evidence="4" id="KW-0472">Membrane</keyword>
<dbReference type="PANTHER" id="PTHR12011">
    <property type="entry name" value="ADHESION G-PROTEIN COUPLED RECEPTOR"/>
    <property type="match status" value="1"/>
</dbReference>
<keyword evidence="2" id="KW-0812">Transmembrane</keyword>
<comment type="caution">
    <text evidence="5">Lacks conserved residue(s) required for the propagation of feature annotation.</text>
</comment>
<dbReference type="InterPro" id="IPR000832">
    <property type="entry name" value="GPCR_2_secretin-like"/>
</dbReference>
<name>K1RA87_MAGGI</name>
<evidence type="ECO:0000256" key="1">
    <source>
        <dbReference type="ARBA" id="ARBA00004141"/>
    </source>
</evidence>
<dbReference type="InParanoid" id="K1RA87"/>
<dbReference type="AlphaFoldDB" id="K1RA87"/>
<evidence type="ECO:0000256" key="2">
    <source>
        <dbReference type="ARBA" id="ARBA00022692"/>
    </source>
</evidence>
<keyword evidence="3" id="KW-1133">Transmembrane helix</keyword>
<dbReference type="Pfam" id="PF00002">
    <property type="entry name" value="7tm_2"/>
    <property type="match status" value="1"/>
</dbReference>
<evidence type="ECO:0000259" key="6">
    <source>
        <dbReference type="PROSITE" id="PS51828"/>
    </source>
</evidence>
<dbReference type="PROSITE" id="PS51828">
    <property type="entry name" value="PTX_2"/>
    <property type="match status" value="1"/>
</dbReference>
<dbReference type="Gene3D" id="1.20.1070.10">
    <property type="entry name" value="Rhodopsin 7-helix transmembrane proteins"/>
    <property type="match status" value="2"/>
</dbReference>
<proteinExistence type="predicted"/>
<dbReference type="SUPFAM" id="SSF49899">
    <property type="entry name" value="Concanavalin A-like lectins/glucanases"/>
    <property type="match status" value="1"/>
</dbReference>
<sequence>MTSTGGLSRHWKLADVSFTGVCLLVIAVQLLLFSCSDNVAANKISESKKPDDILTEKCHPSYYTRPKCLNHTDGYGCSCGPGFHWNTEMCMSSAIDSRLEFSAKDPARYTLLLDKAFPKLSKFTIGLWIRLRKHENESVGTIMSYKHSKKGEVFRLYVNNSEDDSLGFTVWGTPIKTDIKLGHIYWSHVFWIWESKYGSWKILINNTKEDEGSRTSLAAPFPSDGEFVVGQAPRKKFLFNTKYAFVGDIAHLNLWNEVLDDQTMRSIFSSCIFMYCGNGVQWADLRSGTRGPMRMRWPSTVVCEYKSVRAQCNLETVENIVWVRTPAVTNATVPCPGQEDNKARNETYDSTSRTCYRTSENEGIWGKPYIDECIAYDLLDMKQQILGKSGSSAVDAVWIRNFASDLQNHTASSVYTNPIDVATVIDLLELIVNLQAKSISVDVQTSEKGSKEFKKATVESLTQEDVHEFIQIFLDIVNNLLDSKHDGAWKKTKPPGVEGNNLLIVVEKFAATVAGILEEQIARGDLEDFDKPRAEVREHIEYKLDIQMKDSIREFMYPDTSDGLKFGLNGEAGEVRMVPLFDDVNGNVTISSEKKDSYCPLTFSKSKEDNVNTAILALYVHDLDHVGPYNLTSPIRYHAAYLDWDRGIKRPILMNIASYAGCALTTLMCLASVIIHIRYKSSTTTASLHKNLAASVVLGQIVFMVGIDKYDYPMLCHIFAILLHYAFMSNFCWLMNEVFNQYIVITCWIAWDSIWLFVAPALGLQAVSVMVLIFATKEHNENSYTNISWAFAFLSLRMHDSVIKYLYAMMNILQGAFVLVFFVFLHEEIQAVLKSRKTRKTLIVYDPDRDQSMDSLVNEEVKEYSDTEPLNKRSESPDDTVKHKTRDSKKDMFSLAEACEMVTSV</sequence>
<feature type="domain" description="Pentraxin (PTX)" evidence="6">
    <location>
        <begin position="95"/>
        <end position="302"/>
    </location>
</feature>
<dbReference type="GO" id="GO:0004930">
    <property type="term" value="F:G protein-coupled receptor activity"/>
    <property type="evidence" value="ECO:0007669"/>
    <property type="project" value="InterPro"/>
</dbReference>
<gene>
    <name evidence="7" type="ORF">CGI_10026698</name>
</gene>
<dbReference type="GO" id="GO:0005886">
    <property type="term" value="C:plasma membrane"/>
    <property type="evidence" value="ECO:0007669"/>
    <property type="project" value="TreeGrafter"/>
</dbReference>
<reference evidence="7" key="1">
    <citation type="journal article" date="2012" name="Nature">
        <title>The oyster genome reveals stress adaptation and complexity of shell formation.</title>
        <authorList>
            <person name="Zhang G."/>
            <person name="Fang X."/>
            <person name="Guo X."/>
            <person name="Li L."/>
            <person name="Luo R."/>
            <person name="Xu F."/>
            <person name="Yang P."/>
            <person name="Zhang L."/>
            <person name="Wang X."/>
            <person name="Qi H."/>
            <person name="Xiong Z."/>
            <person name="Que H."/>
            <person name="Xie Y."/>
            <person name="Holland P.W."/>
            <person name="Paps J."/>
            <person name="Zhu Y."/>
            <person name="Wu F."/>
            <person name="Chen Y."/>
            <person name="Wang J."/>
            <person name="Peng C."/>
            <person name="Meng J."/>
            <person name="Yang L."/>
            <person name="Liu J."/>
            <person name="Wen B."/>
            <person name="Zhang N."/>
            <person name="Huang Z."/>
            <person name="Zhu Q."/>
            <person name="Feng Y."/>
            <person name="Mount A."/>
            <person name="Hedgecock D."/>
            <person name="Xu Z."/>
            <person name="Liu Y."/>
            <person name="Domazet-Loso T."/>
            <person name="Du Y."/>
            <person name="Sun X."/>
            <person name="Zhang S."/>
            <person name="Liu B."/>
            <person name="Cheng P."/>
            <person name="Jiang X."/>
            <person name="Li J."/>
            <person name="Fan D."/>
            <person name="Wang W."/>
            <person name="Fu W."/>
            <person name="Wang T."/>
            <person name="Wang B."/>
            <person name="Zhang J."/>
            <person name="Peng Z."/>
            <person name="Li Y."/>
            <person name="Li N."/>
            <person name="Wang J."/>
            <person name="Chen M."/>
            <person name="He Y."/>
            <person name="Tan F."/>
            <person name="Song X."/>
            <person name="Zheng Q."/>
            <person name="Huang R."/>
            <person name="Yang H."/>
            <person name="Du X."/>
            <person name="Chen L."/>
            <person name="Yang M."/>
            <person name="Gaffney P.M."/>
            <person name="Wang S."/>
            <person name="Luo L."/>
            <person name="She Z."/>
            <person name="Ming Y."/>
            <person name="Huang W."/>
            <person name="Zhang S."/>
            <person name="Huang B."/>
            <person name="Zhang Y."/>
            <person name="Qu T."/>
            <person name="Ni P."/>
            <person name="Miao G."/>
            <person name="Wang J."/>
            <person name="Wang Q."/>
            <person name="Steinberg C.E."/>
            <person name="Wang H."/>
            <person name="Li N."/>
            <person name="Qian L."/>
            <person name="Zhang G."/>
            <person name="Li Y."/>
            <person name="Yang H."/>
            <person name="Liu X."/>
            <person name="Wang J."/>
            <person name="Yin Y."/>
            <person name="Wang J."/>
        </authorList>
    </citation>
    <scope>NUCLEOTIDE SEQUENCE [LARGE SCALE GENOMIC DNA]</scope>
    <source>
        <strain evidence="7">05x7-T-G4-1.051#20</strain>
    </source>
</reference>
<dbReference type="InterPro" id="IPR001759">
    <property type="entry name" value="PTX_dom"/>
</dbReference>
<dbReference type="PANTHER" id="PTHR12011:SF470">
    <property type="entry name" value="ADHESION G PROTEIN-COUPLED RECEPTOR L2-LIKE"/>
    <property type="match status" value="1"/>
</dbReference>
<dbReference type="SMART" id="SM00159">
    <property type="entry name" value="PTX"/>
    <property type="match status" value="1"/>
</dbReference>
<dbReference type="GO" id="GO:0007189">
    <property type="term" value="P:adenylate cyclase-activating G protein-coupled receptor signaling pathway"/>
    <property type="evidence" value="ECO:0007669"/>
    <property type="project" value="TreeGrafter"/>
</dbReference>
<dbReference type="EMBL" id="JH816980">
    <property type="protein sequence ID" value="EKC42628.1"/>
    <property type="molecule type" value="Genomic_DNA"/>
</dbReference>
<evidence type="ECO:0000256" key="4">
    <source>
        <dbReference type="ARBA" id="ARBA00023136"/>
    </source>
</evidence>
<organism evidence="7">
    <name type="scientific">Magallana gigas</name>
    <name type="common">Pacific oyster</name>
    <name type="synonym">Crassostrea gigas</name>
    <dbReference type="NCBI Taxonomy" id="29159"/>
    <lineage>
        <taxon>Eukaryota</taxon>
        <taxon>Metazoa</taxon>
        <taxon>Spiralia</taxon>
        <taxon>Lophotrochozoa</taxon>
        <taxon>Mollusca</taxon>
        <taxon>Bivalvia</taxon>
        <taxon>Autobranchia</taxon>
        <taxon>Pteriomorphia</taxon>
        <taxon>Ostreida</taxon>
        <taxon>Ostreoidea</taxon>
        <taxon>Ostreidae</taxon>
        <taxon>Magallana</taxon>
    </lineage>
</organism>
<dbReference type="Gene3D" id="1.25.40.610">
    <property type="match status" value="1"/>
</dbReference>
<evidence type="ECO:0000256" key="5">
    <source>
        <dbReference type="PROSITE-ProRule" id="PRU01172"/>
    </source>
</evidence>
<accession>K1RA87</accession>
<comment type="subcellular location">
    <subcellularLocation>
        <location evidence="1">Membrane</location>
        <topology evidence="1">Multi-pass membrane protein</topology>
    </subcellularLocation>
</comment>
<evidence type="ECO:0000256" key="3">
    <source>
        <dbReference type="ARBA" id="ARBA00022989"/>
    </source>
</evidence>
<dbReference type="Gene3D" id="2.60.120.200">
    <property type="match status" value="1"/>
</dbReference>